<dbReference type="InterPro" id="IPR007433">
    <property type="entry name" value="DUF481"/>
</dbReference>
<dbReference type="Pfam" id="PF04338">
    <property type="entry name" value="DUF481"/>
    <property type="match status" value="1"/>
</dbReference>
<proteinExistence type="predicted"/>
<protein>
    <submittedName>
        <fullName evidence="2">DUF481 domain-containing protein</fullName>
    </submittedName>
</protein>
<evidence type="ECO:0000313" key="3">
    <source>
        <dbReference type="Proteomes" id="UP000645610"/>
    </source>
</evidence>
<name>A0A931FQ64_9BACT</name>
<evidence type="ECO:0000256" key="1">
    <source>
        <dbReference type="SAM" id="SignalP"/>
    </source>
</evidence>
<dbReference type="EMBL" id="JADQDP010000007">
    <property type="protein sequence ID" value="MBF9144284.1"/>
    <property type="molecule type" value="Genomic_DNA"/>
</dbReference>
<dbReference type="RefSeq" id="WP_196288635.1">
    <property type="nucleotide sequence ID" value="NZ_JADQDP010000007.1"/>
</dbReference>
<sequence length="293" mass="32148">MNHFRFCLFKFSALRPAVLTLLLSIFGVSAWAQTPADSASTAPADTAAVSSVGGLTPPPAGLPSAEFETYNVNSRGVRYTAALTGLYTTGTVERVYFSTSHTGGFSRGHWQFPAALSYSYGRQDGALRERELLLLSTPDYRLGKWKFYALGEFETSNLRAIAQRVVAGGGVGYQLYADTLTNEVALSTFLLNERTDYNTEPELQRYVVRNSTRLKLRLTRGVASFSELLFYQPSLRDPGGDYRLNSASVLALKLYQHLALNVAYTFSYESVVVQNRSAANATLSVGFAYSTGK</sequence>
<dbReference type="Proteomes" id="UP000645610">
    <property type="component" value="Unassembled WGS sequence"/>
</dbReference>
<keyword evidence="1" id="KW-0732">Signal</keyword>
<feature type="chain" id="PRO_5038026073" evidence="1">
    <location>
        <begin position="33"/>
        <end position="293"/>
    </location>
</feature>
<organism evidence="2 3">
    <name type="scientific">Hymenobacter properus</name>
    <dbReference type="NCBI Taxonomy" id="2791026"/>
    <lineage>
        <taxon>Bacteria</taxon>
        <taxon>Pseudomonadati</taxon>
        <taxon>Bacteroidota</taxon>
        <taxon>Cytophagia</taxon>
        <taxon>Cytophagales</taxon>
        <taxon>Hymenobacteraceae</taxon>
        <taxon>Hymenobacter</taxon>
    </lineage>
</organism>
<keyword evidence="3" id="KW-1185">Reference proteome</keyword>
<evidence type="ECO:0000313" key="2">
    <source>
        <dbReference type="EMBL" id="MBF9144284.1"/>
    </source>
</evidence>
<reference evidence="2 3" key="1">
    <citation type="submission" date="2020-11" db="EMBL/GenBank/DDBJ databases">
        <authorList>
            <person name="Kim M.K."/>
        </authorList>
    </citation>
    <scope>NUCLEOTIDE SEQUENCE [LARGE SCALE GENOMIC DNA]</scope>
    <source>
        <strain evidence="2 3">BT439</strain>
    </source>
</reference>
<accession>A0A931FQ64</accession>
<gene>
    <name evidence="2" type="ORF">I2I01_21760</name>
</gene>
<feature type="signal peptide" evidence="1">
    <location>
        <begin position="1"/>
        <end position="32"/>
    </location>
</feature>
<dbReference type="AlphaFoldDB" id="A0A931FQ64"/>
<comment type="caution">
    <text evidence="2">The sequence shown here is derived from an EMBL/GenBank/DDBJ whole genome shotgun (WGS) entry which is preliminary data.</text>
</comment>